<sequence length="303" mass="33249">MVALVHGRDPTFKLCTHGVTSKSKCDALVNTAVINSVSLNLACVGLETVTDCVDSVKRGRSNIVVLSGSEYKGAREEGLVPVLYARERPKNRYIAVAPANISLSELSEAQLDVDTNDDLALLSAIAYNNAQGREICSESVYTSDAPVIRILNSAKYDFTAGAESDILLCLNGGSKNVSQYQSCNVDADLQRAVFTSKRQNRPATAGQLKTLFTSIVRNFKGRSARGFDFFSTFKKVDDVIFKNSTVAFDLTPTYNNRIDEDQFNTLHCDRPEDPIDPLDVGDNLKEAQIRIELEQKGLVEIPQ</sequence>
<dbReference type="GO" id="GO:0005785">
    <property type="term" value="C:signal recognition particle receptor complex"/>
    <property type="evidence" value="ECO:0007669"/>
    <property type="project" value="TreeGrafter"/>
</dbReference>
<dbReference type="AlphaFoldDB" id="A0A6J2TNP6"/>
<dbReference type="SUPFAM" id="SSF53850">
    <property type="entry name" value="Periplasmic binding protein-like II"/>
    <property type="match status" value="1"/>
</dbReference>
<gene>
    <name evidence="3" type="primary">LOC115626434</name>
</gene>
<dbReference type="GO" id="GO:0045047">
    <property type="term" value="P:protein targeting to ER"/>
    <property type="evidence" value="ECO:0007669"/>
    <property type="project" value="TreeGrafter"/>
</dbReference>
<evidence type="ECO:0000259" key="1">
    <source>
        <dbReference type="PROSITE" id="PS51408"/>
    </source>
</evidence>
<reference evidence="3" key="1">
    <citation type="submission" date="2025-08" db="UniProtKB">
        <authorList>
            <consortium name="RefSeq"/>
        </authorList>
    </citation>
    <scope>IDENTIFICATION</scope>
    <source>
        <strain evidence="3">11010-0011.00</strain>
        <tissue evidence="3">Whole body</tissue>
    </source>
</reference>
<evidence type="ECO:0000313" key="3">
    <source>
        <dbReference type="RefSeq" id="XP_030377669.1"/>
    </source>
</evidence>
<organism evidence="2 3">
    <name type="scientific">Drosophila lebanonensis</name>
    <name type="common">Fruit fly</name>
    <name type="synonym">Scaptodrosophila lebanonensis</name>
    <dbReference type="NCBI Taxonomy" id="7225"/>
    <lineage>
        <taxon>Eukaryota</taxon>
        <taxon>Metazoa</taxon>
        <taxon>Ecdysozoa</taxon>
        <taxon>Arthropoda</taxon>
        <taxon>Hexapoda</taxon>
        <taxon>Insecta</taxon>
        <taxon>Pterygota</taxon>
        <taxon>Neoptera</taxon>
        <taxon>Endopterygota</taxon>
        <taxon>Diptera</taxon>
        <taxon>Brachycera</taxon>
        <taxon>Muscomorpha</taxon>
        <taxon>Ephydroidea</taxon>
        <taxon>Drosophilidae</taxon>
        <taxon>Scaptodrosophila</taxon>
    </lineage>
</organism>
<dbReference type="GeneID" id="115626434"/>
<dbReference type="OrthoDB" id="7987853at2759"/>
<proteinExistence type="predicted"/>
<dbReference type="PANTHER" id="PTHR11485:SF34">
    <property type="entry name" value="SIGNAL RECOGNITION PARTICLE RECEPTOR SUBUNIT BETA"/>
    <property type="match status" value="1"/>
</dbReference>
<dbReference type="Pfam" id="PF00405">
    <property type="entry name" value="Transferrin"/>
    <property type="match status" value="1"/>
</dbReference>
<dbReference type="PROSITE" id="PS51408">
    <property type="entry name" value="TRANSFERRIN_LIKE_4"/>
    <property type="match status" value="1"/>
</dbReference>
<protein>
    <submittedName>
        <fullName evidence="3">Transferrin-like</fullName>
    </submittedName>
</protein>
<dbReference type="SMART" id="SM00094">
    <property type="entry name" value="TR_FER"/>
    <property type="match status" value="1"/>
</dbReference>
<accession>A0A6J2TNP6</accession>
<dbReference type="Proteomes" id="UP000504634">
    <property type="component" value="Unplaced"/>
</dbReference>
<dbReference type="InterPro" id="IPR001156">
    <property type="entry name" value="Transferrin-like_dom"/>
</dbReference>
<feature type="domain" description="Transferrin-like" evidence="1">
    <location>
        <begin position="12"/>
        <end position="268"/>
    </location>
</feature>
<dbReference type="Gene3D" id="3.40.190.10">
    <property type="entry name" value="Periplasmic binding protein-like II"/>
    <property type="match status" value="2"/>
</dbReference>
<name>A0A6J2TNP6_DROLE</name>
<dbReference type="RefSeq" id="XP_030377669.1">
    <property type="nucleotide sequence ID" value="XM_030521809.1"/>
</dbReference>
<evidence type="ECO:0000313" key="2">
    <source>
        <dbReference type="Proteomes" id="UP000504634"/>
    </source>
</evidence>
<dbReference type="PANTHER" id="PTHR11485">
    <property type="entry name" value="TRANSFERRIN"/>
    <property type="match status" value="1"/>
</dbReference>
<keyword evidence="2" id="KW-1185">Reference proteome</keyword>